<evidence type="ECO:0000313" key="3">
    <source>
        <dbReference type="Proteomes" id="UP001054837"/>
    </source>
</evidence>
<dbReference type="Proteomes" id="UP001054837">
    <property type="component" value="Unassembled WGS sequence"/>
</dbReference>
<gene>
    <name evidence="2" type="ORF">CDAR_263301</name>
</gene>
<organism evidence="2 3">
    <name type="scientific">Caerostris darwini</name>
    <dbReference type="NCBI Taxonomy" id="1538125"/>
    <lineage>
        <taxon>Eukaryota</taxon>
        <taxon>Metazoa</taxon>
        <taxon>Ecdysozoa</taxon>
        <taxon>Arthropoda</taxon>
        <taxon>Chelicerata</taxon>
        <taxon>Arachnida</taxon>
        <taxon>Araneae</taxon>
        <taxon>Araneomorphae</taxon>
        <taxon>Entelegynae</taxon>
        <taxon>Araneoidea</taxon>
        <taxon>Araneidae</taxon>
        <taxon>Caerostris</taxon>
    </lineage>
</organism>
<evidence type="ECO:0000256" key="1">
    <source>
        <dbReference type="SAM" id="MobiDB-lite"/>
    </source>
</evidence>
<reference evidence="2 3" key="1">
    <citation type="submission" date="2021-06" db="EMBL/GenBank/DDBJ databases">
        <title>Caerostris darwini draft genome.</title>
        <authorList>
            <person name="Kono N."/>
            <person name="Arakawa K."/>
        </authorList>
    </citation>
    <scope>NUCLEOTIDE SEQUENCE [LARGE SCALE GENOMIC DNA]</scope>
</reference>
<feature type="region of interest" description="Disordered" evidence="1">
    <location>
        <begin position="105"/>
        <end position="126"/>
    </location>
</feature>
<dbReference type="AlphaFoldDB" id="A0AAV4RXQ1"/>
<comment type="caution">
    <text evidence="2">The sequence shown here is derived from an EMBL/GenBank/DDBJ whole genome shotgun (WGS) entry which is preliminary data.</text>
</comment>
<name>A0AAV4RXQ1_9ARAC</name>
<keyword evidence="3" id="KW-1185">Reference proteome</keyword>
<evidence type="ECO:0000313" key="2">
    <source>
        <dbReference type="EMBL" id="GIY25641.1"/>
    </source>
</evidence>
<sequence length="126" mass="13451">MLNLEITPPKSPTIVGWLLEPSAHRPPIGSHPSYVLSERTKNARRRALGVQSETGGVGPLSALPMCGGAETARGERSRRLFLESLGSVEMREAVLLWSAAPDSVTLASGRRSPTPPGRPRCSRSLG</sequence>
<accession>A0AAV4RXQ1</accession>
<dbReference type="EMBL" id="BPLQ01006841">
    <property type="protein sequence ID" value="GIY25641.1"/>
    <property type="molecule type" value="Genomic_DNA"/>
</dbReference>
<proteinExistence type="predicted"/>
<protein>
    <submittedName>
        <fullName evidence="2">Uncharacterized protein</fullName>
    </submittedName>
</protein>